<evidence type="ECO:0000313" key="1">
    <source>
        <dbReference type="EMBL" id="VFJ93911.1"/>
    </source>
</evidence>
<sequence length="54" mass="6120">MASMSIEKRGRVDVLVGHGWRLSYTFEFPTVDSKLSDRCPNRALLEIAATPIRQ</sequence>
<organism evidence="1">
    <name type="scientific">Candidatus Kentrum sp. LFY</name>
    <dbReference type="NCBI Taxonomy" id="2126342"/>
    <lineage>
        <taxon>Bacteria</taxon>
        <taxon>Pseudomonadati</taxon>
        <taxon>Pseudomonadota</taxon>
        <taxon>Gammaproteobacteria</taxon>
        <taxon>Candidatus Kentrum</taxon>
    </lineage>
</organism>
<dbReference type="EMBL" id="CAADFH010000035">
    <property type="protein sequence ID" value="VFJ93911.1"/>
    <property type="molecule type" value="Genomic_DNA"/>
</dbReference>
<accession>A0A450UN18</accession>
<dbReference type="AlphaFoldDB" id="A0A450UN18"/>
<reference evidence="1" key="1">
    <citation type="submission" date="2019-02" db="EMBL/GenBank/DDBJ databases">
        <authorList>
            <person name="Gruber-Vodicka R. H."/>
            <person name="Seah K. B. B."/>
        </authorList>
    </citation>
    <scope>NUCLEOTIDE SEQUENCE</scope>
    <source>
        <strain evidence="1">BECK_M6</strain>
    </source>
</reference>
<proteinExistence type="predicted"/>
<protein>
    <submittedName>
        <fullName evidence="1">Uncharacterized protein</fullName>
    </submittedName>
</protein>
<gene>
    <name evidence="1" type="ORF">BECKLFY1418A_GA0070994_103516</name>
</gene>
<name>A0A450UN18_9GAMM</name>